<accession>A0A2N0ZLK9</accession>
<dbReference type="RefSeq" id="WP_066199318.1">
    <property type="nucleotide sequence ID" value="NZ_JARMMB010000013.1"/>
</dbReference>
<gene>
    <name evidence="2" type="ORF">CWS20_05195</name>
</gene>
<evidence type="ECO:0008006" key="4">
    <source>
        <dbReference type="Google" id="ProtNLM"/>
    </source>
</evidence>
<evidence type="ECO:0000256" key="1">
    <source>
        <dbReference type="SAM" id="SignalP"/>
    </source>
</evidence>
<organism evidence="2 3">
    <name type="scientific">Cytobacillus horneckiae</name>
    <dbReference type="NCBI Taxonomy" id="549687"/>
    <lineage>
        <taxon>Bacteria</taxon>
        <taxon>Bacillati</taxon>
        <taxon>Bacillota</taxon>
        <taxon>Bacilli</taxon>
        <taxon>Bacillales</taxon>
        <taxon>Bacillaceae</taxon>
        <taxon>Cytobacillus</taxon>
    </lineage>
</organism>
<evidence type="ECO:0000313" key="3">
    <source>
        <dbReference type="Proteomes" id="UP000233343"/>
    </source>
</evidence>
<feature type="signal peptide" evidence="1">
    <location>
        <begin position="1"/>
        <end position="22"/>
    </location>
</feature>
<comment type="caution">
    <text evidence="2">The sequence shown here is derived from an EMBL/GenBank/DDBJ whole genome shotgun (WGS) entry which is preliminary data.</text>
</comment>
<dbReference type="Proteomes" id="UP000233343">
    <property type="component" value="Unassembled WGS sequence"/>
</dbReference>
<keyword evidence="1" id="KW-0732">Signal</keyword>
<dbReference type="EMBL" id="PISD01000008">
    <property type="protein sequence ID" value="PKG30389.1"/>
    <property type="molecule type" value="Genomic_DNA"/>
</dbReference>
<sequence>MFKLIFSVSFLTLGLISMPLHFSDASGETSYTEPTIEAAVEEEKVTIDSIKEKIHPNLSTEEITDTFGDPDQRLTDSMYNLPTWRYDIKINEDYESKTGTDSVDFQALKDKELQAIIFFSFDDNENIRNISVYYLNKDGKVQEYRQFADGFEKNTVIE</sequence>
<evidence type="ECO:0000313" key="2">
    <source>
        <dbReference type="EMBL" id="PKG30389.1"/>
    </source>
</evidence>
<protein>
    <recommendedName>
        <fullName evidence="4">Lipoprotein SmpA/OmlA domain-containing protein</fullName>
    </recommendedName>
</protein>
<keyword evidence="3" id="KW-1185">Reference proteome</keyword>
<name>A0A2N0ZLK9_9BACI</name>
<dbReference type="AlphaFoldDB" id="A0A2N0ZLK9"/>
<proteinExistence type="predicted"/>
<feature type="chain" id="PRO_5039070729" description="Lipoprotein SmpA/OmlA domain-containing protein" evidence="1">
    <location>
        <begin position="23"/>
        <end position="158"/>
    </location>
</feature>
<reference evidence="2 3" key="1">
    <citation type="journal article" date="2010" name="Int. J. Syst. Evol. Microbiol.">
        <title>Bacillus horneckiae sp. nov., isolated from a spacecraft-assembly clean room.</title>
        <authorList>
            <person name="Vaishampayan P."/>
            <person name="Probst A."/>
            <person name="Krishnamurthi S."/>
            <person name="Ghosh S."/>
            <person name="Osman S."/>
            <person name="McDowall A."/>
            <person name="Ruckmani A."/>
            <person name="Mayilraj S."/>
            <person name="Venkateswaran K."/>
        </authorList>
    </citation>
    <scope>NUCLEOTIDE SEQUENCE [LARGE SCALE GENOMIC DNA]</scope>
    <source>
        <strain evidence="3">1PO1SC</strain>
    </source>
</reference>